<comment type="caution">
    <text evidence="2">The sequence shown here is derived from an EMBL/GenBank/DDBJ whole genome shotgun (WGS) entry which is preliminary data.</text>
</comment>
<proteinExistence type="predicted"/>
<reference evidence="2" key="1">
    <citation type="submission" date="2019-08" db="EMBL/GenBank/DDBJ databases">
        <authorList>
            <person name="Kucharzyk K."/>
            <person name="Murdoch R.W."/>
            <person name="Higgins S."/>
            <person name="Loffler F."/>
        </authorList>
    </citation>
    <scope>NUCLEOTIDE SEQUENCE</scope>
</reference>
<name>A0A645AIQ9_9ZZZZ</name>
<keyword evidence="1" id="KW-0812">Transmembrane</keyword>
<dbReference type="AlphaFoldDB" id="A0A645AIQ9"/>
<dbReference type="EMBL" id="VSSQ01012573">
    <property type="protein sequence ID" value="MPM49544.1"/>
    <property type="molecule type" value="Genomic_DNA"/>
</dbReference>
<evidence type="ECO:0000313" key="2">
    <source>
        <dbReference type="EMBL" id="MPM49544.1"/>
    </source>
</evidence>
<protein>
    <recommendedName>
        <fullName evidence="3">YggT family protein</fullName>
    </recommendedName>
</protein>
<gene>
    <name evidence="2" type="ORF">SDC9_96274</name>
</gene>
<keyword evidence="1" id="KW-0472">Membrane</keyword>
<accession>A0A645AIQ9</accession>
<feature type="transmembrane region" description="Helical" evidence="1">
    <location>
        <begin position="6"/>
        <end position="30"/>
    </location>
</feature>
<evidence type="ECO:0008006" key="3">
    <source>
        <dbReference type="Google" id="ProtNLM"/>
    </source>
</evidence>
<dbReference type="GO" id="GO:0016020">
    <property type="term" value="C:membrane"/>
    <property type="evidence" value="ECO:0007669"/>
    <property type="project" value="InterPro"/>
</dbReference>
<organism evidence="2">
    <name type="scientific">bioreactor metagenome</name>
    <dbReference type="NCBI Taxonomy" id="1076179"/>
    <lineage>
        <taxon>unclassified sequences</taxon>
        <taxon>metagenomes</taxon>
        <taxon>ecological metagenomes</taxon>
    </lineage>
</organism>
<dbReference type="Pfam" id="PF02325">
    <property type="entry name" value="CCB3_YggT"/>
    <property type="match status" value="1"/>
</dbReference>
<keyword evidence="1" id="KW-1133">Transmembrane helix</keyword>
<evidence type="ECO:0000256" key="1">
    <source>
        <dbReference type="SAM" id="Phobius"/>
    </source>
</evidence>
<dbReference type="InterPro" id="IPR003425">
    <property type="entry name" value="CCB3/YggT"/>
</dbReference>
<sequence length="87" mass="9882">MIARLLYAVSWLISIVEVALFVRAVASWFLSFPPAQAIYQVMCVFTDPIVVPIRSVLRNIPQLSQLSVDLSVLFAYFALELVRRLLL</sequence>